<feature type="transmembrane region" description="Helical" evidence="1">
    <location>
        <begin position="12"/>
        <end position="33"/>
    </location>
</feature>
<dbReference type="InterPro" id="IPR025143">
    <property type="entry name" value="DUF4083"/>
</dbReference>
<accession>A0A429XE28</accession>
<evidence type="ECO:0000313" key="2">
    <source>
        <dbReference type="EMBL" id="RST61718.1"/>
    </source>
</evidence>
<gene>
    <name evidence="2" type="ORF">D5F11_002240</name>
</gene>
<proteinExistence type="predicted"/>
<dbReference type="Pfam" id="PF13314">
    <property type="entry name" value="DUF4083"/>
    <property type="match status" value="1"/>
</dbReference>
<dbReference type="OrthoDB" id="2943972at2"/>
<protein>
    <submittedName>
        <fullName evidence="2">DUF4083 domain-containing protein</fullName>
    </submittedName>
</protein>
<name>A0A429XE28_SIMTE</name>
<keyword evidence="1" id="KW-0472">Membrane</keyword>
<organism evidence="2 3">
    <name type="scientific">Siminovitchia terrae</name>
    <name type="common">Bacillus terrae</name>
    <dbReference type="NCBI Taxonomy" id="1914933"/>
    <lineage>
        <taxon>Bacteria</taxon>
        <taxon>Bacillati</taxon>
        <taxon>Bacillota</taxon>
        <taxon>Bacilli</taxon>
        <taxon>Bacillales</taxon>
        <taxon>Bacillaceae</taxon>
        <taxon>Siminovitchia</taxon>
    </lineage>
</organism>
<keyword evidence="1" id="KW-0812">Transmembrane</keyword>
<dbReference type="AlphaFoldDB" id="A0A429XE28"/>
<sequence length="67" mass="7508">MGVYCLGHINTIVVLVIFVGLMALFVISFTLFIRRLLINSSIKSNQSVEIEKKLDKIIELLEKAKGS</sequence>
<comment type="caution">
    <text evidence="2">The sequence shown here is derived from an EMBL/GenBank/DDBJ whole genome shotgun (WGS) entry which is preliminary data.</text>
</comment>
<evidence type="ECO:0000313" key="3">
    <source>
        <dbReference type="Proteomes" id="UP000287296"/>
    </source>
</evidence>
<dbReference type="RefSeq" id="WP_120115690.1">
    <property type="nucleotide sequence ID" value="NZ_BORJ01000008.1"/>
</dbReference>
<dbReference type="EMBL" id="QYTW02000001">
    <property type="protein sequence ID" value="RST61718.1"/>
    <property type="molecule type" value="Genomic_DNA"/>
</dbReference>
<dbReference type="Proteomes" id="UP000287296">
    <property type="component" value="Unassembled WGS sequence"/>
</dbReference>
<reference evidence="2 3" key="1">
    <citation type="submission" date="2018-12" db="EMBL/GenBank/DDBJ databases">
        <authorList>
            <person name="Sun L."/>
            <person name="Chen Z."/>
        </authorList>
    </citation>
    <scope>NUCLEOTIDE SEQUENCE [LARGE SCALE GENOMIC DNA]</scope>
    <source>
        <strain evidence="2 3">LMG 29736</strain>
    </source>
</reference>
<keyword evidence="1" id="KW-1133">Transmembrane helix</keyword>
<evidence type="ECO:0000256" key="1">
    <source>
        <dbReference type="SAM" id="Phobius"/>
    </source>
</evidence>